<dbReference type="AlphaFoldDB" id="A0A317CQJ5"/>
<evidence type="ECO:0000313" key="1">
    <source>
        <dbReference type="EMBL" id="PWR00655.1"/>
    </source>
</evidence>
<organism evidence="1 2">
    <name type="scientific">Leucothrix pacifica</name>
    <dbReference type="NCBI Taxonomy" id="1247513"/>
    <lineage>
        <taxon>Bacteria</taxon>
        <taxon>Pseudomonadati</taxon>
        <taxon>Pseudomonadota</taxon>
        <taxon>Gammaproteobacteria</taxon>
        <taxon>Thiotrichales</taxon>
        <taxon>Thiotrichaceae</taxon>
        <taxon>Leucothrix</taxon>
    </lineage>
</organism>
<proteinExistence type="predicted"/>
<dbReference type="Pfam" id="PF11749">
    <property type="entry name" value="DUF3305"/>
    <property type="match status" value="1"/>
</dbReference>
<accession>A0A317CQJ5</accession>
<evidence type="ECO:0000313" key="2">
    <source>
        <dbReference type="Proteomes" id="UP000245539"/>
    </source>
</evidence>
<dbReference type="RefSeq" id="WP_109835636.1">
    <property type="nucleotide sequence ID" value="NZ_QGKM01000001.1"/>
</dbReference>
<dbReference type="EMBL" id="QGKM01000001">
    <property type="protein sequence ID" value="PWR00655.1"/>
    <property type="molecule type" value="Genomic_DNA"/>
</dbReference>
<protein>
    <recommendedName>
        <fullName evidence="3">DUF3305 domain-containing protein</fullName>
    </recommendedName>
</protein>
<comment type="caution">
    <text evidence="1">The sequence shown here is derived from an EMBL/GenBank/DDBJ whole genome shotgun (WGS) entry which is preliminary data.</text>
</comment>
<dbReference type="InterPro" id="IPR021736">
    <property type="entry name" value="DUF3305"/>
</dbReference>
<evidence type="ECO:0008006" key="3">
    <source>
        <dbReference type="Google" id="ProtNLM"/>
    </source>
</evidence>
<dbReference type="Proteomes" id="UP000245539">
    <property type="component" value="Unassembled WGS sequence"/>
</dbReference>
<reference evidence="1 2" key="1">
    <citation type="submission" date="2018-05" db="EMBL/GenBank/DDBJ databases">
        <title>Leucothrix arctica sp. nov., isolated from Arctic seawater.</title>
        <authorList>
            <person name="Choi A."/>
            <person name="Baek K."/>
        </authorList>
    </citation>
    <scope>NUCLEOTIDE SEQUENCE [LARGE SCALE GENOMIC DNA]</scope>
    <source>
        <strain evidence="1 2">JCM 18388</strain>
    </source>
</reference>
<gene>
    <name evidence="1" type="ORF">DKW60_00155</name>
</gene>
<name>A0A317CQJ5_9GAMM</name>
<dbReference type="OrthoDB" id="5796920at2"/>
<sequence>MEQQTSFPVSVILEKRPSSSQWADAYWTVIGLIVGESEADDNATNNDSGMTLLHSQNDIEQYRYAGLSVTLYKDECESYYHNLMSPKPGCYVITDKEDSEQPIPFKVSMSFDEAHSYQEGGKEIFAVDIPNELYLWIEAYVLDNYFPEKKRKRKLNDWKKGGGNIRV</sequence>
<keyword evidence="2" id="KW-1185">Reference proteome</keyword>